<evidence type="ECO:0000313" key="13">
    <source>
        <dbReference type="Proteomes" id="UP000002358"/>
    </source>
</evidence>
<dbReference type="PANTHER" id="PTHR11733:SF167">
    <property type="entry name" value="FI17812P1-RELATED"/>
    <property type="match status" value="1"/>
</dbReference>
<evidence type="ECO:0000256" key="8">
    <source>
        <dbReference type="ARBA" id="ARBA00023049"/>
    </source>
</evidence>
<feature type="domain" description="Peptidase M13 N-terminal" evidence="11">
    <location>
        <begin position="81"/>
        <end position="471"/>
    </location>
</feature>
<dbReference type="AlphaFoldDB" id="A0A7M7H2J5"/>
<evidence type="ECO:0000259" key="11">
    <source>
        <dbReference type="Pfam" id="PF05649"/>
    </source>
</evidence>
<evidence type="ECO:0000256" key="3">
    <source>
        <dbReference type="ARBA" id="ARBA00007357"/>
    </source>
</evidence>
<dbReference type="KEGG" id="nvi:100115869"/>
<comment type="cofactor">
    <cofactor evidence="1">
        <name>Zn(2+)</name>
        <dbReference type="ChEBI" id="CHEBI:29105"/>
    </cofactor>
</comment>
<dbReference type="GeneID" id="100115869"/>
<dbReference type="InterPro" id="IPR000718">
    <property type="entry name" value="Peptidase_M13"/>
</dbReference>
<protein>
    <submittedName>
        <fullName evidence="12">Uncharacterized protein</fullName>
    </submittedName>
</protein>
<feature type="transmembrane region" description="Helical" evidence="9">
    <location>
        <begin position="42"/>
        <end position="68"/>
    </location>
</feature>
<dbReference type="EnsemblMetazoa" id="XM_008206559">
    <property type="protein sequence ID" value="XP_008204781"/>
    <property type="gene ID" value="LOC100115869"/>
</dbReference>
<evidence type="ECO:0000256" key="6">
    <source>
        <dbReference type="ARBA" id="ARBA00022801"/>
    </source>
</evidence>
<dbReference type="Proteomes" id="UP000002358">
    <property type="component" value="Chromosome 1"/>
</dbReference>
<keyword evidence="9" id="KW-0472">Membrane</keyword>
<evidence type="ECO:0000256" key="4">
    <source>
        <dbReference type="ARBA" id="ARBA00022670"/>
    </source>
</evidence>
<evidence type="ECO:0000256" key="5">
    <source>
        <dbReference type="ARBA" id="ARBA00022723"/>
    </source>
</evidence>
<dbReference type="Gene3D" id="3.40.390.10">
    <property type="entry name" value="Collagenase (Catalytic Domain)"/>
    <property type="match status" value="1"/>
</dbReference>
<comment type="similarity">
    <text evidence="3">Belongs to the peptidase M13 family.</text>
</comment>
<evidence type="ECO:0000256" key="7">
    <source>
        <dbReference type="ARBA" id="ARBA00022833"/>
    </source>
</evidence>
<evidence type="ECO:0000259" key="10">
    <source>
        <dbReference type="Pfam" id="PF01431"/>
    </source>
</evidence>
<keyword evidence="13" id="KW-1185">Reference proteome</keyword>
<dbReference type="SMR" id="A0A7M7H2J5"/>
<dbReference type="CDD" id="cd08662">
    <property type="entry name" value="M13"/>
    <property type="match status" value="1"/>
</dbReference>
<dbReference type="InterPro" id="IPR018497">
    <property type="entry name" value="Peptidase_M13_C"/>
</dbReference>
<comment type="subcellular location">
    <subcellularLocation>
        <location evidence="2">Cell membrane</location>
        <topology evidence="2">Single-pass type II membrane protein</topology>
    </subcellularLocation>
</comment>
<accession>A0A7M7H2J5</accession>
<dbReference type="Gene3D" id="1.10.1380.10">
    <property type="entry name" value="Neutral endopeptidase , domain2"/>
    <property type="match status" value="1"/>
</dbReference>
<proteinExistence type="inferred from homology"/>
<dbReference type="Pfam" id="PF01431">
    <property type="entry name" value="Peptidase_M13"/>
    <property type="match status" value="1"/>
</dbReference>
<evidence type="ECO:0000256" key="9">
    <source>
        <dbReference type="SAM" id="Phobius"/>
    </source>
</evidence>
<keyword evidence="5" id="KW-0479">Metal-binding</keyword>
<dbReference type="Pfam" id="PF05649">
    <property type="entry name" value="Peptidase_M13_N"/>
    <property type="match status" value="1"/>
</dbReference>
<dbReference type="GO" id="GO:0005886">
    <property type="term" value="C:plasma membrane"/>
    <property type="evidence" value="ECO:0007669"/>
    <property type="project" value="UniProtKB-SubCell"/>
</dbReference>
<dbReference type="OrthoDB" id="6475849at2759"/>
<keyword evidence="9" id="KW-0812">Transmembrane</keyword>
<feature type="domain" description="Peptidase M13 C-terminal" evidence="10">
    <location>
        <begin position="538"/>
        <end position="737"/>
    </location>
</feature>
<evidence type="ECO:0000256" key="1">
    <source>
        <dbReference type="ARBA" id="ARBA00001947"/>
    </source>
</evidence>
<dbReference type="InterPro" id="IPR008753">
    <property type="entry name" value="Peptidase_M13_N"/>
</dbReference>
<dbReference type="InterPro" id="IPR042089">
    <property type="entry name" value="Peptidase_M13_dom_2"/>
</dbReference>
<keyword evidence="9" id="KW-1133">Transmembrane helix</keyword>
<evidence type="ECO:0000313" key="12">
    <source>
        <dbReference type="EnsemblMetazoa" id="XP_008204781"/>
    </source>
</evidence>
<sequence>MFRFINRMQRLRSAASSIGAQLARSYAPATTMRRLVVSARRCCYSGTAAASMMVLLLLGLIPLAAAAFDLDAFVENVNMNPCEDFYTYICESQYKYPDGSVSRFKSLVAEAQDNVVAKLRAILEDDDTQNLYAAKVARIFYASCMDTEAIDAQGIIPIQSVLKELRGWPLTRRALDNEKLANWQDLHAFYSKINVFPLYEIAVNNDALRRTHTILLRQPKPVIREPLLYKAKSFYKYVDYIKSVAMVVANLSETNVSEQEVATGAKQVAAFEAELSKILEVSERLDFYRPILLGKFQNITDQLSRDKNNTLDWVKIINGMYPSTTGLVTLQQSVDISTLSYFPRLIQLLYNTPSRTVVNFIHWRFVHQFLPHTSGELRNSYFEMRNFMHEPVKNMPRWRFCGFEPTFDHVISHSFAKKHLSPRTEKYVQRVLSDIKQVTLRTIKRSFLLNEDEKRMAERKILSMSFVLGIPEPLKNLSVVNSYYKKLTISKNYFTNVLTLRKFYKLKEFEAVKKNEFKSSYDINFMKITTISSIGSAYEFFENRVLIKAENLMAPLFDPDFPEFKKYGILGFIIAYEIMHAFNDADSIGGTRPRRHLYSEETKLKYWNKMECFINQFDNYYIPDPFNVEKHVYVDGERSAMENIADSTAIQIAFQAYHERSRKQGVSSIEDDEDFFASFASLLCRPELEEFYLSRFNLALRTLPRFRVIGSLSNTNEFAKTFSCSSGARMNPETKCNFWN</sequence>
<dbReference type="GO" id="GO:0016485">
    <property type="term" value="P:protein processing"/>
    <property type="evidence" value="ECO:0007669"/>
    <property type="project" value="TreeGrafter"/>
</dbReference>
<dbReference type="InterPro" id="IPR024079">
    <property type="entry name" value="MetalloPept_cat_dom_sf"/>
</dbReference>
<dbReference type="InParanoid" id="A0A7M7H2J5"/>
<keyword evidence="4" id="KW-0645">Protease</keyword>
<keyword evidence="8" id="KW-0482">Metalloprotease</keyword>
<organism evidence="12 13">
    <name type="scientific">Nasonia vitripennis</name>
    <name type="common">Parasitic wasp</name>
    <dbReference type="NCBI Taxonomy" id="7425"/>
    <lineage>
        <taxon>Eukaryota</taxon>
        <taxon>Metazoa</taxon>
        <taxon>Ecdysozoa</taxon>
        <taxon>Arthropoda</taxon>
        <taxon>Hexapoda</taxon>
        <taxon>Insecta</taxon>
        <taxon>Pterygota</taxon>
        <taxon>Neoptera</taxon>
        <taxon>Endopterygota</taxon>
        <taxon>Hymenoptera</taxon>
        <taxon>Apocrita</taxon>
        <taxon>Proctotrupomorpha</taxon>
        <taxon>Chalcidoidea</taxon>
        <taxon>Pteromalidae</taxon>
        <taxon>Pteromalinae</taxon>
        <taxon>Nasonia</taxon>
    </lineage>
</organism>
<keyword evidence="7" id="KW-0862">Zinc</keyword>
<keyword evidence="6" id="KW-0378">Hydrolase</keyword>
<dbReference type="PANTHER" id="PTHR11733">
    <property type="entry name" value="ZINC METALLOPROTEASE FAMILY M13 NEPRILYSIN-RELATED"/>
    <property type="match status" value="1"/>
</dbReference>
<dbReference type="PROSITE" id="PS51885">
    <property type="entry name" value="NEPRILYSIN"/>
    <property type="match status" value="1"/>
</dbReference>
<reference evidence="12" key="1">
    <citation type="submission" date="2021-01" db="UniProtKB">
        <authorList>
            <consortium name="EnsemblMetazoa"/>
        </authorList>
    </citation>
    <scope>IDENTIFICATION</scope>
</reference>
<dbReference type="RefSeq" id="XP_008204781.1">
    <property type="nucleotide sequence ID" value="XM_008206559.4"/>
</dbReference>
<evidence type="ECO:0000256" key="2">
    <source>
        <dbReference type="ARBA" id="ARBA00004401"/>
    </source>
</evidence>
<dbReference type="GO" id="GO:0046872">
    <property type="term" value="F:metal ion binding"/>
    <property type="evidence" value="ECO:0007669"/>
    <property type="project" value="UniProtKB-KW"/>
</dbReference>
<dbReference type="GO" id="GO:0004222">
    <property type="term" value="F:metalloendopeptidase activity"/>
    <property type="evidence" value="ECO:0007669"/>
    <property type="project" value="InterPro"/>
</dbReference>
<name>A0A7M7H2J5_NASVI</name>
<dbReference type="SUPFAM" id="SSF55486">
    <property type="entry name" value="Metalloproteases ('zincins'), catalytic domain"/>
    <property type="match status" value="1"/>
</dbReference>